<gene>
    <name evidence="2" type="ORF">LEP1GSC186_4183</name>
</gene>
<keyword evidence="1" id="KW-0472">Membrane</keyword>
<name>M6U6D2_9LEPT</name>
<feature type="transmembrane region" description="Helical" evidence="1">
    <location>
        <begin position="21"/>
        <end position="40"/>
    </location>
</feature>
<dbReference type="Proteomes" id="UP000012153">
    <property type="component" value="Unassembled WGS sequence"/>
</dbReference>
<dbReference type="AlphaFoldDB" id="M6U6D2"/>
<sequence length="44" mass="5303">MFSVVHIGLFQTFRENLNLKFYIFTAIIHLFAVFCLNLYFKQTN</sequence>
<keyword evidence="1" id="KW-0812">Transmembrane</keyword>
<organism evidence="2 3">
    <name type="scientific">Leptospira noguchii serovar Autumnalis str. ZUN142</name>
    <dbReference type="NCBI Taxonomy" id="1085540"/>
    <lineage>
        <taxon>Bacteria</taxon>
        <taxon>Pseudomonadati</taxon>
        <taxon>Spirochaetota</taxon>
        <taxon>Spirochaetia</taxon>
        <taxon>Leptospirales</taxon>
        <taxon>Leptospiraceae</taxon>
        <taxon>Leptospira</taxon>
    </lineage>
</organism>
<evidence type="ECO:0000313" key="2">
    <source>
        <dbReference type="EMBL" id="EMO40577.1"/>
    </source>
</evidence>
<dbReference type="EMBL" id="AHOP02000031">
    <property type="protein sequence ID" value="EMO40577.1"/>
    <property type="molecule type" value="Genomic_DNA"/>
</dbReference>
<evidence type="ECO:0000256" key="1">
    <source>
        <dbReference type="SAM" id="Phobius"/>
    </source>
</evidence>
<proteinExistence type="predicted"/>
<accession>M6U6D2</accession>
<reference evidence="2 3" key="1">
    <citation type="submission" date="2013-01" db="EMBL/GenBank/DDBJ databases">
        <authorList>
            <person name="Harkins D.M."/>
            <person name="Durkin A.S."/>
            <person name="Brinkac L.M."/>
            <person name="Haft D.H."/>
            <person name="Selengut J.D."/>
            <person name="Sanka R."/>
            <person name="DePew J."/>
            <person name="Purushe J."/>
            <person name="Matthias M.A."/>
            <person name="Vinetz J.M."/>
            <person name="Sutton G.G."/>
            <person name="Nierman W.C."/>
            <person name="Fouts D.E."/>
        </authorList>
    </citation>
    <scope>NUCLEOTIDE SEQUENCE [LARGE SCALE GENOMIC DNA]</scope>
    <source>
        <strain evidence="2 3">ZUN142</strain>
    </source>
</reference>
<comment type="caution">
    <text evidence="2">The sequence shown here is derived from an EMBL/GenBank/DDBJ whole genome shotgun (WGS) entry which is preliminary data.</text>
</comment>
<evidence type="ECO:0000313" key="3">
    <source>
        <dbReference type="Proteomes" id="UP000012153"/>
    </source>
</evidence>
<keyword evidence="1" id="KW-1133">Transmembrane helix</keyword>
<protein>
    <submittedName>
        <fullName evidence="2">Uncharacterized protein</fullName>
    </submittedName>
</protein>